<reference evidence="5" key="1">
    <citation type="journal article" date="2019" name="Int. J. Syst. Evol. Microbiol.">
        <title>The Global Catalogue of Microorganisms (GCM) 10K type strain sequencing project: providing services to taxonomists for standard genome sequencing and annotation.</title>
        <authorList>
            <consortium name="The Broad Institute Genomics Platform"/>
            <consortium name="The Broad Institute Genome Sequencing Center for Infectious Disease"/>
            <person name="Wu L."/>
            <person name="Ma J."/>
        </authorList>
    </citation>
    <scope>NUCLEOTIDE SEQUENCE [LARGE SCALE GENOMIC DNA]</scope>
    <source>
        <strain evidence="5">KCTC 42143</strain>
    </source>
</reference>
<name>A0ABW4NJW3_9LACT</name>
<accession>A0ABW4NJW3</accession>
<evidence type="ECO:0000259" key="3">
    <source>
        <dbReference type="Pfam" id="PF25989"/>
    </source>
</evidence>
<dbReference type="RefSeq" id="WP_058919105.1">
    <property type="nucleotide sequence ID" value="NZ_JBHSQC010000015.1"/>
</dbReference>
<dbReference type="Gene3D" id="2.40.50.100">
    <property type="match status" value="1"/>
</dbReference>
<feature type="domain" description="YknX-like C-terminal permuted SH3-like" evidence="3">
    <location>
        <begin position="217"/>
        <end position="284"/>
    </location>
</feature>
<sequence length="286" mass="30069">MNTKKIIGLLAAVVVVVFIGYTVYSSSNKEETLSVRTDEATEETIVETLTTTGILEADKTQDVYGQGVVSELDVAVGDQVEEDDRLVLYQDGTAQTAHFDGTVTAVTITPDEVDLSSQTGEAAITVADLSHLKVGIQLTKSDAPIVKEGQSVTLTNGSKTFDGTVAHIDPIATTTTAQTGNTTALAATVEFDTPPEGLYAGFDIDVAITTNTAEQAISLPIEALLYNEENQPFVYTVENGKAHAQTIETGIQSDSAVEVKEGLSAGQTVILSPDEKVKNGVAVTAK</sequence>
<proteinExistence type="predicted"/>
<dbReference type="Proteomes" id="UP001597285">
    <property type="component" value="Unassembled WGS sequence"/>
</dbReference>
<keyword evidence="2" id="KW-0175">Coiled coil</keyword>
<evidence type="ECO:0000256" key="1">
    <source>
        <dbReference type="ARBA" id="ARBA00004196"/>
    </source>
</evidence>
<comment type="subcellular location">
    <subcellularLocation>
        <location evidence="1">Cell envelope</location>
    </subcellularLocation>
</comment>
<evidence type="ECO:0000256" key="2">
    <source>
        <dbReference type="ARBA" id="ARBA00023054"/>
    </source>
</evidence>
<evidence type="ECO:0000313" key="4">
    <source>
        <dbReference type="EMBL" id="MFD1798694.1"/>
    </source>
</evidence>
<gene>
    <name evidence="4" type="ORF">ACFSBK_02320</name>
</gene>
<dbReference type="Gene3D" id="2.40.30.170">
    <property type="match status" value="1"/>
</dbReference>
<evidence type="ECO:0000313" key="5">
    <source>
        <dbReference type="Proteomes" id="UP001597285"/>
    </source>
</evidence>
<dbReference type="Pfam" id="PF25989">
    <property type="entry name" value="YknX_C"/>
    <property type="match status" value="1"/>
</dbReference>
<dbReference type="EMBL" id="JBHUFF010000008">
    <property type="protein sequence ID" value="MFD1798694.1"/>
    <property type="molecule type" value="Genomic_DNA"/>
</dbReference>
<dbReference type="InterPro" id="IPR058637">
    <property type="entry name" value="YknX-like_C"/>
</dbReference>
<comment type="caution">
    <text evidence="4">The sequence shown here is derived from an EMBL/GenBank/DDBJ whole genome shotgun (WGS) entry which is preliminary data.</text>
</comment>
<dbReference type="Gene3D" id="2.40.420.20">
    <property type="match status" value="1"/>
</dbReference>
<organism evidence="4 5">
    <name type="scientific">Carnobacterium antarcticum</name>
    <dbReference type="NCBI Taxonomy" id="2126436"/>
    <lineage>
        <taxon>Bacteria</taxon>
        <taxon>Bacillati</taxon>
        <taxon>Bacillota</taxon>
        <taxon>Bacilli</taxon>
        <taxon>Lactobacillales</taxon>
        <taxon>Carnobacteriaceae</taxon>
        <taxon>Carnobacterium</taxon>
    </lineage>
</organism>
<protein>
    <submittedName>
        <fullName evidence="4">Efflux RND transporter periplasmic adaptor subunit</fullName>
    </submittedName>
</protein>
<keyword evidence="5" id="KW-1185">Reference proteome</keyword>
<dbReference type="InterPro" id="IPR050465">
    <property type="entry name" value="UPF0194_transport"/>
</dbReference>
<dbReference type="PANTHER" id="PTHR32347">
    <property type="entry name" value="EFFLUX SYSTEM COMPONENT YKNX-RELATED"/>
    <property type="match status" value="1"/>
</dbReference>